<dbReference type="Gene3D" id="3.30.450.20">
    <property type="entry name" value="PAS domain"/>
    <property type="match status" value="2"/>
</dbReference>
<dbReference type="SUPFAM" id="SSF55785">
    <property type="entry name" value="PYP-like sensor domain (PAS domain)"/>
    <property type="match status" value="2"/>
</dbReference>
<dbReference type="CDD" id="cd00130">
    <property type="entry name" value="PAS"/>
    <property type="match status" value="2"/>
</dbReference>
<dbReference type="InterPro" id="IPR052162">
    <property type="entry name" value="Sensor_kinase/Photoreceptor"/>
</dbReference>
<evidence type="ECO:0000259" key="8">
    <source>
        <dbReference type="PROSITE" id="PS50113"/>
    </source>
</evidence>
<dbReference type="SMART" id="SM00086">
    <property type="entry name" value="PAC"/>
    <property type="match status" value="1"/>
</dbReference>
<evidence type="ECO:0000256" key="4">
    <source>
        <dbReference type="ARBA" id="ARBA00022679"/>
    </source>
</evidence>
<evidence type="ECO:0000313" key="9">
    <source>
        <dbReference type="EMBL" id="TET60985.1"/>
    </source>
</evidence>
<evidence type="ECO:0000259" key="7">
    <source>
        <dbReference type="PROSITE" id="PS50112"/>
    </source>
</evidence>
<evidence type="ECO:0000256" key="5">
    <source>
        <dbReference type="ARBA" id="ARBA00022777"/>
    </source>
</evidence>
<dbReference type="PROSITE" id="PS50113">
    <property type="entry name" value="PAC"/>
    <property type="match status" value="1"/>
</dbReference>
<comment type="catalytic activity">
    <reaction evidence="1">
        <text>ATP + protein L-histidine = ADP + protein N-phospho-L-histidine.</text>
        <dbReference type="EC" id="2.7.13.3"/>
    </reaction>
</comment>
<name>A0A523W1V7_UNCAE</name>
<evidence type="ECO:0000256" key="3">
    <source>
        <dbReference type="ARBA" id="ARBA00022553"/>
    </source>
</evidence>
<reference evidence="9 10" key="1">
    <citation type="submission" date="2019-03" db="EMBL/GenBank/DDBJ databases">
        <title>Metabolic potential of uncultured bacteria and archaea associated with petroleum seepage in deep-sea sediments.</title>
        <authorList>
            <person name="Dong X."/>
            <person name="Hubert C."/>
        </authorList>
    </citation>
    <scope>NUCLEOTIDE SEQUENCE [LARGE SCALE GENOMIC DNA]</scope>
    <source>
        <strain evidence="9">E29_bin52</strain>
    </source>
</reference>
<evidence type="ECO:0000256" key="1">
    <source>
        <dbReference type="ARBA" id="ARBA00000085"/>
    </source>
</evidence>
<dbReference type="PROSITE" id="PS50112">
    <property type="entry name" value="PAS"/>
    <property type="match status" value="2"/>
</dbReference>
<accession>A0A523W1V7</accession>
<dbReference type="EC" id="2.7.13.3" evidence="2"/>
<keyword evidence="5" id="KW-0418">Kinase</keyword>
<feature type="region of interest" description="Disordered" evidence="6">
    <location>
        <begin position="1"/>
        <end position="41"/>
    </location>
</feature>
<dbReference type="PANTHER" id="PTHR43304">
    <property type="entry name" value="PHYTOCHROME-LIKE PROTEIN CPH1"/>
    <property type="match status" value="1"/>
</dbReference>
<dbReference type="Pfam" id="PF00989">
    <property type="entry name" value="PAS"/>
    <property type="match status" value="1"/>
</dbReference>
<evidence type="ECO:0000256" key="2">
    <source>
        <dbReference type="ARBA" id="ARBA00012438"/>
    </source>
</evidence>
<gene>
    <name evidence="9" type="ORF">E3J48_06085</name>
</gene>
<sequence length="269" mass="31513">MRDEDRRKGEEKRKHELMSRSVTVERRAAQSETSKIKQKRTEEELRQSKEWMESIFNFFPDVIAVTDLKGKIAECNLEAPRLFGFRAIKELIGRSVFELISPDDRERVRFKMEETLSRSSVKSAEYTLLKHDGSEFRAQVSGGVVRDLFGKPTSFIIVIKDLSPRMKMEETLRESEEKYRLLVENANEGILVAQDDKHRFVNPKMVEMTGYSQEELMAAPFLGFIHPDDREMVIERYRRRLKGEEFPQVYPFRIVDKSGNIKWVEINAA</sequence>
<dbReference type="PANTHER" id="PTHR43304:SF1">
    <property type="entry name" value="PAC DOMAIN-CONTAINING PROTEIN"/>
    <property type="match status" value="1"/>
</dbReference>
<comment type="caution">
    <text evidence="9">The sequence shown here is derived from an EMBL/GenBank/DDBJ whole genome shotgun (WGS) entry which is preliminary data.</text>
</comment>
<dbReference type="InterPro" id="IPR013655">
    <property type="entry name" value="PAS_fold_3"/>
</dbReference>
<dbReference type="GO" id="GO:0006355">
    <property type="term" value="P:regulation of DNA-templated transcription"/>
    <property type="evidence" value="ECO:0007669"/>
    <property type="project" value="InterPro"/>
</dbReference>
<dbReference type="InterPro" id="IPR035965">
    <property type="entry name" value="PAS-like_dom_sf"/>
</dbReference>
<dbReference type="EMBL" id="SOIZ01000272">
    <property type="protein sequence ID" value="TET60985.1"/>
    <property type="molecule type" value="Genomic_DNA"/>
</dbReference>
<keyword evidence="3" id="KW-0597">Phosphoprotein</keyword>
<dbReference type="InterPro" id="IPR000700">
    <property type="entry name" value="PAS-assoc_C"/>
</dbReference>
<feature type="domain" description="PAS" evidence="7">
    <location>
        <begin position="48"/>
        <end position="119"/>
    </location>
</feature>
<dbReference type="AlphaFoldDB" id="A0A523W1V7"/>
<organism evidence="9 10">
    <name type="scientific">Aerophobetes bacterium</name>
    <dbReference type="NCBI Taxonomy" id="2030807"/>
    <lineage>
        <taxon>Bacteria</taxon>
        <taxon>Candidatus Aerophobota</taxon>
    </lineage>
</organism>
<dbReference type="InterPro" id="IPR000014">
    <property type="entry name" value="PAS"/>
</dbReference>
<feature type="domain" description="PAS" evidence="7">
    <location>
        <begin position="175"/>
        <end position="244"/>
    </location>
</feature>
<proteinExistence type="predicted"/>
<protein>
    <recommendedName>
        <fullName evidence="2">histidine kinase</fullName>
        <ecNumber evidence="2">2.7.13.3</ecNumber>
    </recommendedName>
</protein>
<dbReference type="NCBIfam" id="TIGR00229">
    <property type="entry name" value="sensory_box"/>
    <property type="match status" value="2"/>
</dbReference>
<dbReference type="Proteomes" id="UP000319130">
    <property type="component" value="Unassembled WGS sequence"/>
</dbReference>
<keyword evidence="4" id="KW-0808">Transferase</keyword>
<evidence type="ECO:0000256" key="6">
    <source>
        <dbReference type="SAM" id="MobiDB-lite"/>
    </source>
</evidence>
<dbReference type="InterPro" id="IPR013767">
    <property type="entry name" value="PAS_fold"/>
</dbReference>
<dbReference type="Pfam" id="PF08447">
    <property type="entry name" value="PAS_3"/>
    <property type="match status" value="1"/>
</dbReference>
<evidence type="ECO:0000313" key="10">
    <source>
        <dbReference type="Proteomes" id="UP000319130"/>
    </source>
</evidence>
<feature type="non-terminal residue" evidence="9">
    <location>
        <position position="269"/>
    </location>
</feature>
<dbReference type="SMART" id="SM00091">
    <property type="entry name" value="PAS"/>
    <property type="match status" value="2"/>
</dbReference>
<feature type="domain" description="PAC" evidence="8">
    <location>
        <begin position="122"/>
        <end position="174"/>
    </location>
</feature>
<dbReference type="InterPro" id="IPR001610">
    <property type="entry name" value="PAC"/>
</dbReference>
<dbReference type="GO" id="GO:0004673">
    <property type="term" value="F:protein histidine kinase activity"/>
    <property type="evidence" value="ECO:0007669"/>
    <property type="project" value="UniProtKB-EC"/>
</dbReference>
<feature type="compositionally biased region" description="Basic and acidic residues" evidence="6">
    <location>
        <begin position="1"/>
        <end position="29"/>
    </location>
</feature>